<accession>A0A855FAS8</accession>
<dbReference type="AlphaFoldDB" id="A0A855FAS8"/>
<evidence type="ECO:0000313" key="2">
    <source>
        <dbReference type="Proteomes" id="UP000229713"/>
    </source>
</evidence>
<dbReference type="RefSeq" id="WP_099843292.1">
    <property type="nucleotide sequence ID" value="NZ_NKYI01000017.1"/>
</dbReference>
<name>A0A855FAS8_RAOOR</name>
<reference evidence="1 2" key="1">
    <citation type="submission" date="2017-07" db="EMBL/GenBank/DDBJ databases">
        <title>Raoultella ornithinolytica strain HH3 draft genome.</title>
        <authorList>
            <person name="Duceppe M.-O."/>
            <person name="Huang H."/>
            <person name="Phipps-Todd B."/>
        </authorList>
    </citation>
    <scope>NUCLEOTIDE SEQUENCE [LARGE SCALE GENOMIC DNA]</scope>
    <source>
        <strain evidence="1 2">HH3</strain>
    </source>
</reference>
<sequence>MTDFTELAQRLATCAKEGSYPVLSPVECGALVEALEKAQRVNNSAPTILRQLAEEKQKRGEVK</sequence>
<organism evidence="1 2">
    <name type="scientific">Raoultella ornithinolytica</name>
    <name type="common">Klebsiella ornithinolytica</name>
    <dbReference type="NCBI Taxonomy" id="54291"/>
    <lineage>
        <taxon>Bacteria</taxon>
        <taxon>Pseudomonadati</taxon>
        <taxon>Pseudomonadota</taxon>
        <taxon>Gammaproteobacteria</taxon>
        <taxon>Enterobacterales</taxon>
        <taxon>Enterobacteriaceae</taxon>
        <taxon>Klebsiella/Raoultella group</taxon>
        <taxon>Raoultella</taxon>
    </lineage>
</organism>
<protein>
    <submittedName>
        <fullName evidence="1">Uncharacterized protein</fullName>
    </submittedName>
</protein>
<proteinExistence type="predicted"/>
<evidence type="ECO:0000313" key="1">
    <source>
        <dbReference type="EMBL" id="PIK84446.1"/>
    </source>
</evidence>
<comment type="caution">
    <text evidence="1">The sequence shown here is derived from an EMBL/GenBank/DDBJ whole genome shotgun (WGS) entry which is preliminary data.</text>
</comment>
<dbReference type="EMBL" id="NKYI01000017">
    <property type="protein sequence ID" value="PIK84446.1"/>
    <property type="molecule type" value="Genomic_DNA"/>
</dbReference>
<dbReference type="Proteomes" id="UP000229713">
    <property type="component" value="Unassembled WGS sequence"/>
</dbReference>
<gene>
    <name evidence="1" type="ORF">CFY86_10420</name>
</gene>